<evidence type="ECO:0000313" key="8">
    <source>
        <dbReference type="EMBL" id="AVH79657.1"/>
    </source>
</evidence>
<keyword evidence="4 6" id="KW-0697">Rotamase</keyword>
<comment type="catalytic activity">
    <reaction evidence="1">
        <text>[protein]-peptidylproline (omega=180) = [protein]-peptidylproline (omega=0)</text>
        <dbReference type="Rhea" id="RHEA:16237"/>
        <dbReference type="Rhea" id="RHEA-COMP:10747"/>
        <dbReference type="Rhea" id="RHEA-COMP:10748"/>
        <dbReference type="ChEBI" id="CHEBI:83833"/>
        <dbReference type="ChEBI" id="CHEBI:83834"/>
        <dbReference type="EC" id="5.2.1.8"/>
    </reaction>
</comment>
<protein>
    <recommendedName>
        <fullName evidence="2">peptidylprolyl isomerase</fullName>
        <ecNumber evidence="2">5.2.1.8</ecNumber>
    </recommendedName>
</protein>
<keyword evidence="5 6" id="KW-0413">Isomerase</keyword>
<evidence type="ECO:0000256" key="1">
    <source>
        <dbReference type="ARBA" id="ARBA00000971"/>
    </source>
</evidence>
<dbReference type="PANTHER" id="PTHR47245:SF1">
    <property type="entry name" value="FOLDASE PROTEIN PRSA"/>
    <property type="match status" value="1"/>
</dbReference>
<dbReference type="EC" id="5.2.1.8" evidence="2"/>
<dbReference type="GO" id="GO:0003755">
    <property type="term" value="F:peptidyl-prolyl cis-trans isomerase activity"/>
    <property type="evidence" value="ECO:0007669"/>
    <property type="project" value="UniProtKB-KW"/>
</dbReference>
<evidence type="ECO:0000256" key="2">
    <source>
        <dbReference type="ARBA" id="ARBA00013194"/>
    </source>
</evidence>
<name>A0A2P0ZGW0_DESMC</name>
<dbReference type="EMBL" id="MG373779">
    <property type="protein sequence ID" value="AVH79657.1"/>
    <property type="molecule type" value="Genomic_DNA"/>
</dbReference>
<dbReference type="InterPro" id="IPR027304">
    <property type="entry name" value="Trigger_fact/SurA_dom_sf"/>
</dbReference>
<dbReference type="PANTHER" id="PTHR47245">
    <property type="entry name" value="PEPTIDYLPROLYL ISOMERASE"/>
    <property type="match status" value="1"/>
</dbReference>
<proteinExistence type="predicted"/>
<dbReference type="AlphaFoldDB" id="A0A2P0ZGW0"/>
<dbReference type="Pfam" id="PF00639">
    <property type="entry name" value="Rotamase"/>
    <property type="match status" value="1"/>
</dbReference>
<dbReference type="PROSITE" id="PS50198">
    <property type="entry name" value="PPIC_PPIASE_2"/>
    <property type="match status" value="1"/>
</dbReference>
<evidence type="ECO:0000256" key="6">
    <source>
        <dbReference type="PROSITE-ProRule" id="PRU00278"/>
    </source>
</evidence>
<evidence type="ECO:0000256" key="3">
    <source>
        <dbReference type="ARBA" id="ARBA00022729"/>
    </source>
</evidence>
<evidence type="ECO:0000259" key="7">
    <source>
        <dbReference type="PROSITE" id="PS50198"/>
    </source>
</evidence>
<accession>A0A2P0ZGW0</accession>
<dbReference type="SUPFAM" id="SSF54534">
    <property type="entry name" value="FKBP-like"/>
    <property type="match status" value="1"/>
</dbReference>
<dbReference type="Gene3D" id="3.10.50.40">
    <property type="match status" value="1"/>
</dbReference>
<keyword evidence="3" id="KW-0732">Signal</keyword>
<dbReference type="InterPro" id="IPR050245">
    <property type="entry name" value="PrsA_foldase"/>
</dbReference>
<dbReference type="SUPFAM" id="SSF109998">
    <property type="entry name" value="Triger factor/SurA peptide-binding domain-like"/>
    <property type="match status" value="1"/>
</dbReference>
<evidence type="ECO:0000256" key="5">
    <source>
        <dbReference type="ARBA" id="ARBA00023235"/>
    </source>
</evidence>
<sequence length="246" mass="28353">MSKQIVVTEKEILHHIKLSKRLPSLIDEVVRLNIIKSTAAEIGIQVSTEELQKSADYLRIIQKLTSGDETWKWLHHHGMSLDDFEESVYNFVITTKLAQHLFAEQIEPFFYEYQLDYSSVSFHEIVLENEDLAIELFYAIAEAEISFSEAASQYIQDTELQRCGGYRGKVPRQQLKPEIAVAIYAAEPPQLLQPILTSKGVHLIFVDEIIQPKLNDKLREKILLELLTQWLVEKVSQSEVVRAIEM</sequence>
<reference evidence="8" key="1">
    <citation type="journal article" date="2018" name="Science">
        <title>Natural noncanonical protein splicing yields products with diverse ?-amino acid residues.</title>
        <authorList>
            <person name="Morinaka B.I."/>
            <person name="Lakis E."/>
            <person name="Verest M."/>
            <person name="Helf M.J."/>
            <person name="Scalvenzi T."/>
            <person name="Vagstad A.L."/>
            <person name="Sims J."/>
            <person name="Sunagawa S."/>
            <person name="Gugger M."/>
            <person name="Piel J."/>
        </authorList>
    </citation>
    <scope>NUCLEOTIDE SEQUENCE</scope>
    <source>
        <strain evidence="8">PCC 7121</strain>
    </source>
</reference>
<evidence type="ECO:0000256" key="4">
    <source>
        <dbReference type="ARBA" id="ARBA00023110"/>
    </source>
</evidence>
<dbReference type="InterPro" id="IPR046357">
    <property type="entry name" value="PPIase_dom_sf"/>
</dbReference>
<dbReference type="InterPro" id="IPR000297">
    <property type="entry name" value="PPIase_PpiC"/>
</dbReference>
<organism evidence="8">
    <name type="scientific">Desmonostoc muscorum PCC 7121</name>
    <dbReference type="NCBI Taxonomy" id="197230"/>
    <lineage>
        <taxon>Bacteria</taxon>
        <taxon>Bacillati</taxon>
        <taxon>Cyanobacteriota</taxon>
        <taxon>Cyanophyceae</taxon>
        <taxon>Nostocales</taxon>
        <taxon>Nostocaceae</taxon>
        <taxon>Desmonostoc</taxon>
    </lineage>
</organism>
<feature type="domain" description="PpiC" evidence="7">
    <location>
        <begin position="117"/>
        <end position="208"/>
    </location>
</feature>